<evidence type="ECO:0000313" key="1">
    <source>
        <dbReference type="EMBL" id="SVE48649.1"/>
    </source>
</evidence>
<dbReference type="PANTHER" id="PTHR30327:SF1">
    <property type="entry name" value="UPF0301 PROTEIN YQGE"/>
    <property type="match status" value="1"/>
</dbReference>
<accession>A0A383DWF8</accession>
<sequence length="192" mass="21114">VFLFLFLYQSSGSVAEEVDSSLSGHLLIAADKMLDYRFAGAVIYIYQHSKNGALGLVINRPMALVPAQLIAKQFELKVDTKHSNVEIFWGGPIHSSRGFFLHSPDYTNEGSDVIAEGVVLTGNNEILGAILKGTGPTNSIFTLGSAGWGPGQLERELSRENWFVLQTKSAFIFDADPFEMWKVAMDQLSIEL</sequence>
<dbReference type="PANTHER" id="PTHR30327">
    <property type="entry name" value="UNCHARACTERIZED PROTEIN YQGE"/>
    <property type="match status" value="1"/>
</dbReference>
<dbReference type="AlphaFoldDB" id="A0A383DWF8"/>
<dbReference type="Pfam" id="PF02622">
    <property type="entry name" value="DUF179"/>
    <property type="match status" value="1"/>
</dbReference>
<dbReference type="EMBL" id="UINC01220646">
    <property type="protein sequence ID" value="SVE48649.1"/>
    <property type="molecule type" value="Genomic_DNA"/>
</dbReference>
<organism evidence="1">
    <name type="scientific">marine metagenome</name>
    <dbReference type="NCBI Taxonomy" id="408172"/>
    <lineage>
        <taxon>unclassified sequences</taxon>
        <taxon>metagenomes</taxon>
        <taxon>ecological metagenomes</taxon>
    </lineage>
</organism>
<dbReference type="SUPFAM" id="SSF143456">
    <property type="entry name" value="VC0467-like"/>
    <property type="match status" value="1"/>
</dbReference>
<name>A0A383DWF8_9ZZZZ</name>
<gene>
    <name evidence="1" type="ORF">METZ01_LOCUS501503</name>
</gene>
<dbReference type="GO" id="GO:0005829">
    <property type="term" value="C:cytosol"/>
    <property type="evidence" value="ECO:0007669"/>
    <property type="project" value="TreeGrafter"/>
</dbReference>
<feature type="non-terminal residue" evidence="1">
    <location>
        <position position="1"/>
    </location>
</feature>
<dbReference type="InterPro" id="IPR003774">
    <property type="entry name" value="AlgH-like"/>
</dbReference>
<dbReference type="Gene3D" id="3.40.1740.10">
    <property type="entry name" value="VC0467-like"/>
    <property type="match status" value="1"/>
</dbReference>
<proteinExistence type="inferred from homology"/>
<reference evidence="1" key="1">
    <citation type="submission" date="2018-05" db="EMBL/GenBank/DDBJ databases">
        <authorList>
            <person name="Lanie J.A."/>
            <person name="Ng W.-L."/>
            <person name="Kazmierczak K.M."/>
            <person name="Andrzejewski T.M."/>
            <person name="Davidsen T.M."/>
            <person name="Wayne K.J."/>
            <person name="Tettelin H."/>
            <person name="Glass J.I."/>
            <person name="Rusch D."/>
            <person name="Podicherti R."/>
            <person name="Tsui H.-C.T."/>
            <person name="Winkler M.E."/>
        </authorList>
    </citation>
    <scope>NUCLEOTIDE SEQUENCE</scope>
</reference>
<dbReference type="HAMAP" id="MF_00758">
    <property type="entry name" value="UPF0301"/>
    <property type="match status" value="1"/>
</dbReference>
<protein>
    <submittedName>
        <fullName evidence="1">Uncharacterized protein</fullName>
    </submittedName>
</protein>